<accession>A0A063KI17</accession>
<keyword evidence="5" id="KW-1185">Reference proteome</keyword>
<evidence type="ECO:0000313" key="6">
    <source>
        <dbReference type="Proteomes" id="UP000324162"/>
    </source>
</evidence>
<name>A0A063KI17_9GAMM</name>
<dbReference type="AlphaFoldDB" id="A0A063KI17"/>
<gene>
    <name evidence="3" type="ORF">DC53_19585</name>
    <name evidence="2" type="ORF">EU508_14025</name>
    <name evidence="1" type="ORF">EU509_19885</name>
</gene>
<organism evidence="2 6">
    <name type="scientific">Pseudoalteromonas fuliginea</name>
    <dbReference type="NCBI Taxonomy" id="1872678"/>
    <lineage>
        <taxon>Bacteria</taxon>
        <taxon>Pseudomonadati</taxon>
        <taxon>Pseudomonadota</taxon>
        <taxon>Gammaproteobacteria</taxon>
        <taxon>Alteromonadales</taxon>
        <taxon>Pseudoalteromonadaceae</taxon>
        <taxon>Pseudoalteromonas</taxon>
    </lineage>
</organism>
<protein>
    <recommendedName>
        <fullName evidence="7">Motility protein</fullName>
    </recommendedName>
</protein>
<dbReference type="Proteomes" id="UP000027154">
    <property type="component" value="Unassembled WGS sequence"/>
</dbReference>
<dbReference type="Proteomes" id="UP000322915">
    <property type="component" value="Unassembled WGS sequence"/>
</dbReference>
<proteinExistence type="predicted"/>
<evidence type="ECO:0000313" key="1">
    <source>
        <dbReference type="EMBL" id="KAA1150385.1"/>
    </source>
</evidence>
<comment type="caution">
    <text evidence="2">The sequence shown here is derived from an EMBL/GenBank/DDBJ whole genome shotgun (WGS) entry which is preliminary data.</text>
</comment>
<reference evidence="3 4" key="1">
    <citation type="submission" date="2014-04" db="EMBL/GenBank/DDBJ databases">
        <title>Pseudoalteromonas galatheae sp. nov., isolated from a deep-sea polychaete near Canal Concepcion, Chile.</title>
        <authorList>
            <person name="Machado H.R."/>
            <person name="Gram L."/>
            <person name="Vynne N.G."/>
        </authorList>
    </citation>
    <scope>NUCLEOTIDE SEQUENCE [LARGE SCALE GENOMIC DNA]</scope>
    <source>
        <strain evidence="3 4">KMM216</strain>
    </source>
</reference>
<dbReference type="EMBL" id="SEUK01000052">
    <property type="protein sequence ID" value="KAA1158630.1"/>
    <property type="molecule type" value="Genomic_DNA"/>
</dbReference>
<evidence type="ECO:0008006" key="7">
    <source>
        <dbReference type="Google" id="ProtNLM"/>
    </source>
</evidence>
<evidence type="ECO:0000313" key="5">
    <source>
        <dbReference type="Proteomes" id="UP000322915"/>
    </source>
</evidence>
<dbReference type="RefSeq" id="WP_002960797.1">
    <property type="nucleotide sequence ID" value="NZ_JBBMQV010000046.1"/>
</dbReference>
<evidence type="ECO:0000313" key="2">
    <source>
        <dbReference type="EMBL" id="KAA1158630.1"/>
    </source>
</evidence>
<sequence length="69" mass="6724">MNISGTSLPAVSGSGQGSELYSAALSKKQQLADGAAALALIEGAAQSSSAQTPAKSVTASLGNNVNIYV</sequence>
<evidence type="ECO:0000313" key="4">
    <source>
        <dbReference type="Proteomes" id="UP000027154"/>
    </source>
</evidence>
<dbReference type="Proteomes" id="UP000324162">
    <property type="component" value="Unassembled WGS sequence"/>
</dbReference>
<evidence type="ECO:0000313" key="3">
    <source>
        <dbReference type="EMBL" id="KDC48550.1"/>
    </source>
</evidence>
<reference evidence="5 6" key="2">
    <citation type="submission" date="2019-01" db="EMBL/GenBank/DDBJ databases">
        <title>Genome sequences of marine Pseudoalteromonas species.</title>
        <authorList>
            <person name="Boraston A.B."/>
            <person name="Hehemann J.-H."/>
            <person name="Vickers C.J."/>
            <person name="Salama-Alber O."/>
            <person name="Abe K."/>
            <person name="Hettle A.J."/>
        </authorList>
    </citation>
    <scope>NUCLEOTIDE SEQUENCE [LARGE SCALE GENOMIC DNA]</scope>
    <source>
        <strain evidence="2 6">PS42</strain>
        <strain evidence="1 5">PS47</strain>
    </source>
</reference>
<dbReference type="EMBL" id="JJNZ01000091">
    <property type="protein sequence ID" value="KDC48550.1"/>
    <property type="molecule type" value="Genomic_DNA"/>
</dbReference>
<dbReference type="EMBL" id="SEUJ01000078">
    <property type="protein sequence ID" value="KAA1150385.1"/>
    <property type="molecule type" value="Genomic_DNA"/>
</dbReference>
<dbReference type="GeneID" id="88774259"/>